<dbReference type="InterPro" id="IPR003593">
    <property type="entry name" value="AAA+_ATPase"/>
</dbReference>
<evidence type="ECO:0000256" key="12">
    <source>
        <dbReference type="SAM" id="Coils"/>
    </source>
</evidence>
<dbReference type="Gene3D" id="3.40.50.300">
    <property type="entry name" value="P-loop containing nucleotide triphosphate hydrolases"/>
    <property type="match status" value="1"/>
</dbReference>
<feature type="domain" description="BCS1 N-terminal" evidence="16">
    <location>
        <begin position="74"/>
        <end position="274"/>
    </location>
</feature>
<feature type="compositionally biased region" description="Basic and acidic residues" evidence="13">
    <location>
        <begin position="621"/>
        <end position="672"/>
    </location>
</feature>
<evidence type="ECO:0000256" key="14">
    <source>
        <dbReference type="SAM" id="Phobius"/>
    </source>
</evidence>
<dbReference type="InterPro" id="IPR027417">
    <property type="entry name" value="P-loop_NTPase"/>
</dbReference>
<dbReference type="SUPFAM" id="SSF52540">
    <property type="entry name" value="P-loop containing nucleoside triphosphate hydrolases"/>
    <property type="match status" value="1"/>
</dbReference>
<feature type="region of interest" description="Disordered" evidence="13">
    <location>
        <begin position="582"/>
        <end position="801"/>
    </location>
</feature>
<evidence type="ECO:0000313" key="18">
    <source>
        <dbReference type="Proteomes" id="UP000474640"/>
    </source>
</evidence>
<comment type="catalytic activity">
    <reaction evidence="11">
        <text>ATP + H2O = ADP + phosphate + H(+)</text>
        <dbReference type="Rhea" id="RHEA:13065"/>
        <dbReference type="ChEBI" id="CHEBI:15377"/>
        <dbReference type="ChEBI" id="CHEBI:15378"/>
        <dbReference type="ChEBI" id="CHEBI:30616"/>
        <dbReference type="ChEBI" id="CHEBI:43474"/>
        <dbReference type="ChEBI" id="CHEBI:456216"/>
    </reaction>
    <physiologicalReaction direction="left-to-right" evidence="11">
        <dbReference type="Rhea" id="RHEA:13066"/>
    </physiologicalReaction>
</comment>
<feature type="compositionally biased region" description="Low complexity" evidence="13">
    <location>
        <begin position="706"/>
        <end position="749"/>
    </location>
</feature>
<dbReference type="Pfam" id="PF25426">
    <property type="entry name" value="AAA_lid_BCS1"/>
    <property type="match status" value="1"/>
</dbReference>
<dbReference type="InterPro" id="IPR050747">
    <property type="entry name" value="Mitochondrial_chaperone_BCS1"/>
</dbReference>
<dbReference type="SMART" id="SM01024">
    <property type="entry name" value="BCS1_N"/>
    <property type="match status" value="1"/>
</dbReference>
<evidence type="ECO:0000256" key="6">
    <source>
        <dbReference type="ARBA" id="ARBA00022801"/>
    </source>
</evidence>
<evidence type="ECO:0000259" key="16">
    <source>
        <dbReference type="SMART" id="SM01024"/>
    </source>
</evidence>
<evidence type="ECO:0000256" key="9">
    <source>
        <dbReference type="ARBA" id="ARBA00023128"/>
    </source>
</evidence>
<dbReference type="SMART" id="SM00382">
    <property type="entry name" value="AAA"/>
    <property type="match status" value="1"/>
</dbReference>
<dbReference type="InterPro" id="IPR003959">
    <property type="entry name" value="ATPase_AAA_core"/>
</dbReference>
<feature type="compositionally biased region" description="Polar residues" evidence="13">
    <location>
        <begin position="676"/>
        <end position="705"/>
    </location>
</feature>
<comment type="similarity">
    <text evidence="2">Belongs to the AAA ATPase family. BCS1 subfamily.</text>
</comment>
<dbReference type="Pfam" id="PF08700">
    <property type="entry name" value="VPS51_Exo84_N"/>
    <property type="match status" value="1"/>
</dbReference>
<evidence type="ECO:0000256" key="1">
    <source>
        <dbReference type="ARBA" id="ARBA00004434"/>
    </source>
</evidence>
<evidence type="ECO:0000256" key="3">
    <source>
        <dbReference type="ARBA" id="ARBA00022692"/>
    </source>
</evidence>
<accession>A0A7C8R8J1</accession>
<dbReference type="GO" id="GO:0005743">
    <property type="term" value="C:mitochondrial inner membrane"/>
    <property type="evidence" value="ECO:0007669"/>
    <property type="project" value="UniProtKB-SubCell"/>
</dbReference>
<evidence type="ECO:0000313" key="17">
    <source>
        <dbReference type="EMBL" id="KAF3273529.1"/>
    </source>
</evidence>
<name>A0A7C8R8J1_ORBOL</name>
<evidence type="ECO:0008006" key="19">
    <source>
        <dbReference type="Google" id="ProtNLM"/>
    </source>
</evidence>
<dbReference type="InterPro" id="IPR003960">
    <property type="entry name" value="ATPase_AAA_CS"/>
</dbReference>
<dbReference type="GO" id="GO:0016887">
    <property type="term" value="F:ATP hydrolysis activity"/>
    <property type="evidence" value="ECO:0007669"/>
    <property type="project" value="InterPro"/>
</dbReference>
<comment type="caution">
    <text evidence="17">The sequence shown here is derived from an EMBL/GenBank/DDBJ whole genome shotgun (WGS) entry which is preliminary data.</text>
</comment>
<evidence type="ECO:0000259" key="15">
    <source>
        <dbReference type="SMART" id="SM00382"/>
    </source>
</evidence>
<dbReference type="PANTHER" id="PTHR23070">
    <property type="entry name" value="BCS1 AAA-TYPE ATPASE"/>
    <property type="match status" value="1"/>
</dbReference>
<gene>
    <name evidence="17" type="ORF">TWF970_009048</name>
</gene>
<feature type="domain" description="AAA+ ATPase" evidence="15">
    <location>
        <begin position="307"/>
        <end position="462"/>
    </location>
</feature>
<keyword evidence="9" id="KW-0496">Mitochondrion</keyword>
<keyword evidence="4" id="KW-0547">Nucleotide-binding</keyword>
<dbReference type="AlphaFoldDB" id="A0A7C8R8J1"/>
<feature type="coiled-coil region" evidence="12">
    <location>
        <begin position="481"/>
        <end position="510"/>
    </location>
</feature>
<dbReference type="InterPro" id="IPR057495">
    <property type="entry name" value="AAA_lid_BCS1"/>
</dbReference>
<evidence type="ECO:0000256" key="5">
    <source>
        <dbReference type="ARBA" id="ARBA00022792"/>
    </source>
</evidence>
<evidence type="ECO:0000256" key="10">
    <source>
        <dbReference type="ARBA" id="ARBA00023136"/>
    </source>
</evidence>
<dbReference type="EMBL" id="JAABOJ010000052">
    <property type="protein sequence ID" value="KAF3273529.1"/>
    <property type="molecule type" value="Genomic_DNA"/>
</dbReference>
<evidence type="ECO:0000256" key="7">
    <source>
        <dbReference type="ARBA" id="ARBA00022840"/>
    </source>
</evidence>
<evidence type="ECO:0000256" key="8">
    <source>
        <dbReference type="ARBA" id="ARBA00022989"/>
    </source>
</evidence>
<dbReference type="PROSITE" id="PS00674">
    <property type="entry name" value="AAA"/>
    <property type="match status" value="1"/>
</dbReference>
<keyword evidence="6" id="KW-0378">Hydrolase</keyword>
<proteinExistence type="inferred from homology"/>
<keyword evidence="8 14" id="KW-1133">Transmembrane helix</keyword>
<dbReference type="Pfam" id="PF08740">
    <property type="entry name" value="BCS1_N"/>
    <property type="match status" value="1"/>
</dbReference>
<organism evidence="17 18">
    <name type="scientific">Orbilia oligospora</name>
    <name type="common">Nematode-trapping fungus</name>
    <name type="synonym">Arthrobotrys oligospora</name>
    <dbReference type="NCBI Taxonomy" id="2813651"/>
    <lineage>
        <taxon>Eukaryota</taxon>
        <taxon>Fungi</taxon>
        <taxon>Dikarya</taxon>
        <taxon>Ascomycota</taxon>
        <taxon>Pezizomycotina</taxon>
        <taxon>Orbiliomycetes</taxon>
        <taxon>Orbiliales</taxon>
        <taxon>Orbiliaceae</taxon>
        <taxon>Orbilia</taxon>
    </lineage>
</organism>
<keyword evidence="5" id="KW-0999">Mitochondrion inner membrane</keyword>
<dbReference type="OrthoDB" id="10251412at2759"/>
<keyword evidence="10 14" id="KW-0472">Membrane</keyword>
<dbReference type="GO" id="GO:0005524">
    <property type="term" value="F:ATP binding"/>
    <property type="evidence" value="ECO:0007669"/>
    <property type="project" value="UniProtKB-KW"/>
</dbReference>
<sequence>MVFMPGLGGDPAAMALNAGLYSQIPLGGAGGQPVQNDEALASIPGAEMVKRLLDQYGIDSSMLITVGMLLTIFNSFTGLYTFFLSMVYQAMNFFAAYFLSKAHIRSNDESFDYVMEYLSRNEISTDSRLFHVSTQQDTIPRKHKAMFYDGATFKGINRPDSEYVQADEYGPKLKFIPASAKKHYFFFERTLFIIERTIEHTPTHNNNGGARADDETVDIWTVGRNPVALRRFLSHCRVLFMKQQQYKTVLHTCDTYDMRWSASQTRPIRSLDSVVMTFKDKNRLLTDIAEYLSPKTKAWYQEQGLPYRRGYLFYGLPGTGKTSLTTAIAGAFNLKLFILSLGSQNLHDNYVQELFMSLPPRAIVLLEDVDSANVDRDYGYGMNHDEDIDSEDDEEVDKALNRGQNTRRPSNVSLSGLLNAIDGVGSAEGRVLIMTTNRRESLDGALIRPGRVDMEIEFGRANHEVLEQIFIQLYSGKKQNVSSLALEAEKKKTEKEIAEEATHKQEIEELAKEFAAMVPEGTFTPAEVQNFLLPRKRDPRLAIKELREWLDIQLDTLKKSEEKEKRKRTKFLQRRQKWLKQRKQLKMPAFGDSDDESEDYGNRKKRRSKDFLEGITEEDEENKKEEGEDAEKENGDDKTEAKEGTISEGKEAAVPEIKTEAADDSKSKKSEEGDCSYSSQALQPNPSSTNPRHASQSKPHQPQTMTSTPTISINSPPTSSRPSLDSSVAHSRLSSDSLHSLASLPSHASTPLAGNSIRQPPGGATQRRNRSALREFYGLKRRDEESPNPGAVTPSSIPGDLGDGDGLGIGSSTTTVNTIAGDSYSTLLPASELDGPGFDAKGCVDRLVGSQGVKALLKVENGLVHDIRGFDGERKSLVYDNYNKLIAATDTIRSMRSNMEPLSPATTTLLPAISHIASVSSSLVENVHAHDPSTTPEAMRKERLRKKQEAVRYIMEAPERMEKLVKDGRKEEAVKEWEVVKGYVKRWKGVDGEVKGLLERGEEVLSSR</sequence>
<feature type="transmembrane region" description="Helical" evidence="14">
    <location>
        <begin position="56"/>
        <end position="73"/>
    </location>
</feature>
<dbReference type="InterPro" id="IPR014851">
    <property type="entry name" value="BCS1_N"/>
</dbReference>
<evidence type="ECO:0000256" key="11">
    <source>
        <dbReference type="ARBA" id="ARBA00048778"/>
    </source>
</evidence>
<comment type="subcellular location">
    <subcellularLocation>
        <location evidence="1">Mitochondrion inner membrane</location>
        <topology evidence="1">Single-pass membrane protein</topology>
    </subcellularLocation>
</comment>
<protein>
    <recommendedName>
        <fullName evidence="19">Vacuolar protein sorting-associated protein 51 homolog</fullName>
    </recommendedName>
</protein>
<keyword evidence="12" id="KW-0175">Coiled coil</keyword>
<dbReference type="Proteomes" id="UP000474640">
    <property type="component" value="Unassembled WGS sequence"/>
</dbReference>
<keyword evidence="7" id="KW-0067">ATP-binding</keyword>
<evidence type="ECO:0000256" key="13">
    <source>
        <dbReference type="SAM" id="MobiDB-lite"/>
    </source>
</evidence>
<evidence type="ECO:0000256" key="2">
    <source>
        <dbReference type="ARBA" id="ARBA00007448"/>
    </source>
</evidence>
<evidence type="ECO:0000256" key="4">
    <source>
        <dbReference type="ARBA" id="ARBA00022741"/>
    </source>
</evidence>
<keyword evidence="3 14" id="KW-0812">Transmembrane</keyword>
<reference evidence="17 18" key="1">
    <citation type="submission" date="2020-01" db="EMBL/GenBank/DDBJ databases">
        <authorList>
            <person name="Palmer J.M."/>
        </authorList>
    </citation>
    <scope>NUCLEOTIDE SEQUENCE [LARGE SCALE GENOMIC DNA]</scope>
    <source>
        <strain evidence="17 18">TWF970</strain>
    </source>
</reference>
<dbReference type="Pfam" id="PF00004">
    <property type="entry name" value="AAA"/>
    <property type="match status" value="2"/>
</dbReference>